<feature type="transmembrane region" description="Helical" evidence="12">
    <location>
        <begin position="20"/>
        <end position="39"/>
    </location>
</feature>
<accession>A3QU25</accession>
<keyword evidence="13" id="KW-0496">Mitochondrion</keyword>
<dbReference type="InterPro" id="IPR035908">
    <property type="entry name" value="F0_ATP_A_sf"/>
</dbReference>
<evidence type="ECO:0000256" key="10">
    <source>
        <dbReference type="ARBA" id="ARBA00023310"/>
    </source>
</evidence>
<evidence type="ECO:0000256" key="1">
    <source>
        <dbReference type="ARBA" id="ARBA00004141"/>
    </source>
</evidence>
<keyword evidence="9 12" id="KW-0472">Membrane</keyword>
<sequence>MMMSLFSVFDPSSSIFSLSVNWVSMMFGWFFIPMLYWILPSRSLVLLCSLFGFLEKEFKVLLGMSNINGMILIFISLFLMIMFNNSLGLFPYMFTSTSHLMITLSLAFPLWFSFMIFGWANKAMMMFAHLVPVGTPSVLMSFMVCIESISNFIRPLTLSVRLAANMIAGHLLLSLVGNQGSNLGLLMLLLLMFGQTLLMMLESAVSFIQSYVFVVLGSLYSGEVY</sequence>
<geneLocation type="mitochondrion" evidence="13"/>
<dbReference type="GO" id="GO:0045259">
    <property type="term" value="C:proton-transporting ATP synthase complex"/>
    <property type="evidence" value="ECO:0007669"/>
    <property type="project" value="UniProtKB-KW"/>
</dbReference>
<keyword evidence="5 12" id="KW-0812">Transmembrane</keyword>
<gene>
    <name evidence="13" type="primary">ATP6</name>
</gene>
<organism evidence="13">
    <name type="scientific">Epiperipatus biolleyi</name>
    <name type="common">Velvet worm</name>
    <name type="synonym">Peripatus biolleyi</name>
    <dbReference type="NCBI Taxonomy" id="172520"/>
    <lineage>
        <taxon>Eukaryota</taxon>
        <taxon>Metazoa</taxon>
        <taxon>Ecdysozoa</taxon>
        <taxon>Onychophora</taxon>
        <taxon>Udeonychophora</taxon>
        <taxon>Euonychophora</taxon>
        <taxon>Peripatidae</taxon>
        <taxon>Epiperipatus</taxon>
    </lineage>
</organism>
<evidence type="ECO:0000256" key="8">
    <source>
        <dbReference type="ARBA" id="ARBA00023065"/>
    </source>
</evidence>
<dbReference type="Gene3D" id="1.20.120.220">
    <property type="entry name" value="ATP synthase, F0 complex, subunit A"/>
    <property type="match status" value="1"/>
</dbReference>
<evidence type="ECO:0000256" key="9">
    <source>
        <dbReference type="ARBA" id="ARBA00023136"/>
    </source>
</evidence>
<dbReference type="CDD" id="cd00310">
    <property type="entry name" value="ATP-synt_Fo_a_6"/>
    <property type="match status" value="1"/>
</dbReference>
<dbReference type="PANTHER" id="PTHR11410:SF0">
    <property type="entry name" value="ATP SYNTHASE SUBUNIT A"/>
    <property type="match status" value="1"/>
</dbReference>
<dbReference type="SUPFAM" id="SSF81336">
    <property type="entry name" value="F1F0 ATP synthase subunit A"/>
    <property type="match status" value="1"/>
</dbReference>
<evidence type="ECO:0000313" key="13">
    <source>
        <dbReference type="EMBL" id="ABF93296.1"/>
    </source>
</evidence>
<keyword evidence="6" id="KW-0375">Hydrogen ion transport</keyword>
<dbReference type="PROSITE" id="PS00449">
    <property type="entry name" value="ATPASE_A"/>
    <property type="match status" value="1"/>
</dbReference>
<keyword evidence="4" id="KW-0138">CF(0)</keyword>
<reference evidence="13" key="1">
    <citation type="journal article" date="2007" name="Mol. Phylogenet. Evol.">
        <title>The complete mitochondrial genome of Scutigerella causeyae (Myriapoda: Symphyla) and the phylogenetic position of Symphyla.</title>
        <authorList>
            <person name="Podsiadlowski L."/>
            <person name="Kohlhagen H."/>
            <person name="Koch M."/>
        </authorList>
    </citation>
    <scope>NUCLEOTIDE SEQUENCE</scope>
</reference>
<dbReference type="PRINTS" id="PR00123">
    <property type="entry name" value="ATPASEA"/>
</dbReference>
<feature type="transmembrane region" description="Helical" evidence="12">
    <location>
        <begin position="60"/>
        <end position="81"/>
    </location>
</feature>
<comment type="subcellular location">
    <subcellularLocation>
        <location evidence="1">Membrane</location>
        <topology evidence="1">Multi-pass membrane protein</topology>
    </subcellularLocation>
    <subcellularLocation>
        <location evidence="11">Mitochondrion inner membrane</location>
        <topology evidence="11">Multi-pass membrane protein</topology>
    </subcellularLocation>
</comment>
<keyword evidence="7 12" id="KW-1133">Transmembrane helix</keyword>
<evidence type="ECO:0000256" key="4">
    <source>
        <dbReference type="ARBA" id="ARBA00022547"/>
    </source>
</evidence>
<dbReference type="InterPro" id="IPR000568">
    <property type="entry name" value="ATP_synth_F0_asu"/>
</dbReference>
<dbReference type="EMBL" id="DQ666064">
    <property type="protein sequence ID" value="ABF93296.1"/>
    <property type="molecule type" value="Genomic_DNA"/>
</dbReference>
<name>A3QU25_EPIBI</name>
<feature type="transmembrane region" description="Helical" evidence="12">
    <location>
        <begin position="207"/>
        <end position="224"/>
    </location>
</feature>
<comment type="similarity">
    <text evidence="2">Belongs to the ATPase A chain family.</text>
</comment>
<protein>
    <recommendedName>
        <fullName evidence="11">ATP synthase subunit a</fullName>
    </recommendedName>
</protein>
<keyword evidence="10" id="KW-0066">ATP synthesis</keyword>
<dbReference type="GeneID" id="4910463"/>
<dbReference type="CTD" id="4508"/>
<proteinExistence type="inferred from homology"/>
<dbReference type="GO" id="GO:0046933">
    <property type="term" value="F:proton-transporting ATP synthase activity, rotational mechanism"/>
    <property type="evidence" value="ECO:0007669"/>
    <property type="project" value="TreeGrafter"/>
</dbReference>
<evidence type="ECO:0000256" key="12">
    <source>
        <dbReference type="SAM" id="Phobius"/>
    </source>
</evidence>
<feature type="transmembrane region" description="Helical" evidence="12">
    <location>
        <begin position="101"/>
        <end position="120"/>
    </location>
</feature>
<evidence type="ECO:0000256" key="2">
    <source>
        <dbReference type="ARBA" id="ARBA00006810"/>
    </source>
</evidence>
<evidence type="ECO:0000256" key="3">
    <source>
        <dbReference type="ARBA" id="ARBA00022448"/>
    </source>
</evidence>
<evidence type="ECO:0000256" key="7">
    <source>
        <dbReference type="ARBA" id="ARBA00022989"/>
    </source>
</evidence>
<dbReference type="RefSeq" id="YP_001083078.1">
    <property type="nucleotide sequence ID" value="NC_009082.1"/>
</dbReference>
<dbReference type="PANTHER" id="PTHR11410">
    <property type="entry name" value="ATP SYNTHASE SUBUNIT A"/>
    <property type="match status" value="1"/>
</dbReference>
<keyword evidence="8" id="KW-0406">Ion transport</keyword>
<keyword evidence="3" id="KW-0813">Transport</keyword>
<dbReference type="InterPro" id="IPR045083">
    <property type="entry name" value="ATP_synth_F0_asu_bact/mt"/>
</dbReference>
<evidence type="ECO:0000256" key="11">
    <source>
        <dbReference type="RuleBase" id="RU004450"/>
    </source>
</evidence>
<evidence type="ECO:0000256" key="5">
    <source>
        <dbReference type="ARBA" id="ARBA00022692"/>
    </source>
</evidence>
<dbReference type="Pfam" id="PF00119">
    <property type="entry name" value="ATP-synt_A"/>
    <property type="match status" value="1"/>
</dbReference>
<dbReference type="InterPro" id="IPR023011">
    <property type="entry name" value="ATP_synth_F0_asu_AS"/>
</dbReference>
<dbReference type="GO" id="GO:0005743">
    <property type="term" value="C:mitochondrial inner membrane"/>
    <property type="evidence" value="ECO:0007669"/>
    <property type="project" value="UniProtKB-SubCell"/>
</dbReference>
<dbReference type="AlphaFoldDB" id="A3QU25"/>
<dbReference type="NCBIfam" id="TIGR01131">
    <property type="entry name" value="ATP_synt_6_or_A"/>
    <property type="match status" value="1"/>
</dbReference>
<evidence type="ECO:0000256" key="6">
    <source>
        <dbReference type="ARBA" id="ARBA00022781"/>
    </source>
</evidence>